<sequence length="133" mass="14588">MTSSETGFQVRRVYDPAGPDDGSRVLVDRLWPRGLSKQRAAVDLWLKEIAPSTEVRTRYHGGLDDFTGFAEHYRAELDDRTPAREAAVQQLLALAGTGTVTLVTSVKEVTHSHVPVLIAYLDERLGSAPAADE</sequence>
<name>A0ABV6VW32_9ACTN</name>
<dbReference type="RefSeq" id="WP_380536170.1">
    <property type="nucleotide sequence ID" value="NZ_JBHFAB010000009.1"/>
</dbReference>
<dbReference type="EMBL" id="JBHFAB010000009">
    <property type="protein sequence ID" value="MFC1417771.1"/>
    <property type="molecule type" value="Genomic_DNA"/>
</dbReference>
<dbReference type="InterPro" id="IPR052552">
    <property type="entry name" value="YeaO-like"/>
</dbReference>
<gene>
    <name evidence="1" type="ORF">ACEZDE_14105</name>
</gene>
<dbReference type="PANTHER" id="PTHR36849">
    <property type="entry name" value="CYTOPLASMIC PROTEIN-RELATED"/>
    <property type="match status" value="1"/>
</dbReference>
<proteinExistence type="predicted"/>
<dbReference type="PANTHER" id="PTHR36849:SF1">
    <property type="entry name" value="CYTOPLASMIC PROTEIN"/>
    <property type="match status" value="1"/>
</dbReference>
<evidence type="ECO:0000313" key="2">
    <source>
        <dbReference type="Proteomes" id="UP001592531"/>
    </source>
</evidence>
<evidence type="ECO:0000313" key="1">
    <source>
        <dbReference type="EMBL" id="MFC1417771.1"/>
    </source>
</evidence>
<accession>A0ABV6VW32</accession>
<dbReference type="Pfam" id="PF22752">
    <property type="entry name" value="DUF488-N3i"/>
    <property type="match status" value="1"/>
</dbReference>
<reference evidence="1 2" key="1">
    <citation type="submission" date="2024-09" db="EMBL/GenBank/DDBJ databases">
        <authorList>
            <person name="Lee S.D."/>
        </authorList>
    </citation>
    <scope>NUCLEOTIDE SEQUENCE [LARGE SCALE GENOMIC DNA]</scope>
    <source>
        <strain evidence="1 2">N8-3</strain>
    </source>
</reference>
<comment type="caution">
    <text evidence="1">The sequence shown here is derived from an EMBL/GenBank/DDBJ whole genome shotgun (WGS) entry which is preliminary data.</text>
</comment>
<organism evidence="1 2">
    <name type="scientific">Streptacidiphilus cavernicola</name>
    <dbReference type="NCBI Taxonomy" id="3342716"/>
    <lineage>
        <taxon>Bacteria</taxon>
        <taxon>Bacillati</taxon>
        <taxon>Actinomycetota</taxon>
        <taxon>Actinomycetes</taxon>
        <taxon>Kitasatosporales</taxon>
        <taxon>Streptomycetaceae</taxon>
        <taxon>Streptacidiphilus</taxon>
    </lineage>
</organism>
<protein>
    <submittedName>
        <fullName evidence="1">DUF488 domain-containing protein</fullName>
    </submittedName>
</protein>
<keyword evidence="2" id="KW-1185">Reference proteome</keyword>
<dbReference type="Proteomes" id="UP001592531">
    <property type="component" value="Unassembled WGS sequence"/>
</dbReference>